<keyword evidence="4" id="KW-1185">Reference proteome</keyword>
<organism evidence="3 4">
    <name type="scientific">Nitzschia inconspicua</name>
    <dbReference type="NCBI Taxonomy" id="303405"/>
    <lineage>
        <taxon>Eukaryota</taxon>
        <taxon>Sar</taxon>
        <taxon>Stramenopiles</taxon>
        <taxon>Ochrophyta</taxon>
        <taxon>Bacillariophyta</taxon>
        <taxon>Bacillariophyceae</taxon>
        <taxon>Bacillariophycidae</taxon>
        <taxon>Bacillariales</taxon>
        <taxon>Bacillariaceae</taxon>
        <taxon>Nitzschia</taxon>
    </lineage>
</organism>
<feature type="region of interest" description="Disordered" evidence="1">
    <location>
        <begin position="28"/>
        <end position="47"/>
    </location>
</feature>
<proteinExistence type="predicted"/>
<feature type="signal peptide" evidence="2">
    <location>
        <begin position="1"/>
        <end position="20"/>
    </location>
</feature>
<accession>A0A9K3M0V8</accession>
<comment type="caution">
    <text evidence="3">The sequence shown here is derived from an EMBL/GenBank/DDBJ whole genome shotgun (WGS) entry which is preliminary data.</text>
</comment>
<dbReference type="AlphaFoldDB" id="A0A9K3M0V8"/>
<evidence type="ECO:0000256" key="1">
    <source>
        <dbReference type="SAM" id="MobiDB-lite"/>
    </source>
</evidence>
<name>A0A9K3M0V8_9STRA</name>
<dbReference type="Proteomes" id="UP000693970">
    <property type="component" value="Unassembled WGS sequence"/>
</dbReference>
<gene>
    <name evidence="3" type="ORF">IV203_019361</name>
</gene>
<reference evidence="3" key="1">
    <citation type="journal article" date="2021" name="Sci. Rep.">
        <title>Diploid genomic architecture of Nitzschia inconspicua, an elite biomass production diatom.</title>
        <authorList>
            <person name="Oliver A."/>
            <person name="Podell S."/>
            <person name="Pinowska A."/>
            <person name="Traller J.C."/>
            <person name="Smith S.R."/>
            <person name="McClure R."/>
            <person name="Beliaev A."/>
            <person name="Bohutskyi P."/>
            <person name="Hill E.A."/>
            <person name="Rabines A."/>
            <person name="Zheng H."/>
            <person name="Allen L.Z."/>
            <person name="Kuo A."/>
            <person name="Grigoriev I.V."/>
            <person name="Allen A.E."/>
            <person name="Hazlebeck D."/>
            <person name="Allen E.E."/>
        </authorList>
    </citation>
    <scope>NUCLEOTIDE SEQUENCE</scope>
    <source>
        <strain evidence="3">Hildebrandi</strain>
    </source>
</reference>
<feature type="chain" id="PRO_5039907629" evidence="2">
    <location>
        <begin position="21"/>
        <end position="78"/>
    </location>
</feature>
<protein>
    <submittedName>
        <fullName evidence="3">Uncharacterized protein</fullName>
    </submittedName>
</protein>
<keyword evidence="2" id="KW-0732">Signal</keyword>
<evidence type="ECO:0000313" key="4">
    <source>
        <dbReference type="Proteomes" id="UP000693970"/>
    </source>
</evidence>
<evidence type="ECO:0000256" key="2">
    <source>
        <dbReference type="SAM" id="SignalP"/>
    </source>
</evidence>
<reference evidence="3" key="2">
    <citation type="submission" date="2021-04" db="EMBL/GenBank/DDBJ databases">
        <authorList>
            <person name="Podell S."/>
        </authorList>
    </citation>
    <scope>NUCLEOTIDE SEQUENCE</scope>
    <source>
        <strain evidence="3">Hildebrandi</strain>
    </source>
</reference>
<sequence length="78" mass="8398">MKVAIAIIAALAITISSASAFAPLSAASRSPRTAVFSSEPETEDEEGLDLNLEEMFDMFDAADKEESFDDAIKKVKKD</sequence>
<dbReference type="EMBL" id="JAGRRH010000004">
    <property type="protein sequence ID" value="KAG7370791.1"/>
    <property type="molecule type" value="Genomic_DNA"/>
</dbReference>
<evidence type="ECO:0000313" key="3">
    <source>
        <dbReference type="EMBL" id="KAG7370791.1"/>
    </source>
</evidence>